<gene>
    <name evidence="2" type="ORF">M9Y10_021013</name>
    <name evidence="3" type="ORF">M9Y10_025284</name>
</gene>
<reference evidence="3 4" key="1">
    <citation type="submission" date="2024-04" db="EMBL/GenBank/DDBJ databases">
        <title>Tritrichomonas musculus Genome.</title>
        <authorList>
            <person name="Alves-Ferreira E."/>
            <person name="Grigg M."/>
            <person name="Lorenzi H."/>
            <person name="Galac M."/>
        </authorList>
    </citation>
    <scope>NUCLEOTIDE SEQUENCE [LARGE SCALE GENOMIC DNA]</scope>
    <source>
        <strain evidence="3 4">EAF2021</strain>
    </source>
</reference>
<organism evidence="3 4">
    <name type="scientific">Tritrichomonas musculus</name>
    <dbReference type="NCBI Taxonomy" id="1915356"/>
    <lineage>
        <taxon>Eukaryota</taxon>
        <taxon>Metamonada</taxon>
        <taxon>Parabasalia</taxon>
        <taxon>Tritrichomonadida</taxon>
        <taxon>Tritrichomonadidae</taxon>
        <taxon>Tritrichomonas</taxon>
    </lineage>
</organism>
<comment type="caution">
    <text evidence="3">The sequence shown here is derived from an EMBL/GenBank/DDBJ whole genome shotgun (WGS) entry which is preliminary data.</text>
</comment>
<feature type="compositionally biased region" description="Basic and acidic residues" evidence="1">
    <location>
        <begin position="1"/>
        <end position="15"/>
    </location>
</feature>
<sequence length="485" mass="56348">MSKEAKESKSKKEEMPSSDVNPGNSLQRVEECMKYMSLQQWSKFDFLYPCLMKFQDVRVKGAGKILRDDDEFTCAWNKLRAYSVDSLLKNLESAQSFDEFLGWLKRLSDIVTDQRTFWNILHTEVQPSLKVTLEQSKQIATKFFSPETLFDFGLDSFLQSGLCDFSNIKTESEVIDLFYSSAGFMRACNLEPKFQMKGESLKKFSDFTKQMLSTYVSLSEFDAHRFVWLIEAIHDNMHFPDSDLKKICESVLQDFSKHENPEESSLSLLHKMCIITTSPFLQSLPILRDTVNSVFKAVQVDLRKFVHRYIFGSFVNILWTGDALTGFSDPLVEWKLYIVNLSERIKEKTELPQVLLVDIIDDSLTYFNGYYGEVQSSRQRSVNLRMDIFEIVNVCTQYYPGIIPNETLTKIWYLLYIAAFSGSKDDELDNINYQNPTEDNTPFLGLKHNDKEFDDYKLAIGVLGKKFESEKEIVPQMIEFIRKNY</sequence>
<keyword evidence="4" id="KW-1185">Reference proteome</keyword>
<evidence type="ECO:0000256" key="1">
    <source>
        <dbReference type="SAM" id="MobiDB-lite"/>
    </source>
</evidence>
<evidence type="ECO:0000313" key="2">
    <source>
        <dbReference type="EMBL" id="KAK8834882.1"/>
    </source>
</evidence>
<dbReference type="EMBL" id="JAPFFF010000036">
    <property type="protein sequence ID" value="KAK8843093.1"/>
    <property type="molecule type" value="Genomic_DNA"/>
</dbReference>
<dbReference type="EMBL" id="JAPFFF010000278">
    <property type="protein sequence ID" value="KAK8834882.1"/>
    <property type="molecule type" value="Genomic_DNA"/>
</dbReference>
<evidence type="ECO:0000313" key="4">
    <source>
        <dbReference type="Proteomes" id="UP001470230"/>
    </source>
</evidence>
<proteinExistence type="predicted"/>
<feature type="region of interest" description="Disordered" evidence="1">
    <location>
        <begin position="1"/>
        <end position="24"/>
    </location>
</feature>
<evidence type="ECO:0000313" key="3">
    <source>
        <dbReference type="EMBL" id="KAK8843093.1"/>
    </source>
</evidence>
<dbReference type="Proteomes" id="UP001470230">
    <property type="component" value="Unassembled WGS sequence"/>
</dbReference>
<name>A0ABR2HBB3_9EUKA</name>
<protein>
    <submittedName>
        <fullName evidence="3">Uncharacterized protein</fullName>
    </submittedName>
</protein>
<accession>A0ABR2HBB3</accession>